<dbReference type="AlphaFoldDB" id="A0A1T4LBX3"/>
<gene>
    <name evidence="1" type="ORF">SAMN02745205_01080</name>
</gene>
<name>A0A1T4LBX3_PORCN</name>
<dbReference type="Proteomes" id="UP000189956">
    <property type="component" value="Unassembled WGS sequence"/>
</dbReference>
<dbReference type="EMBL" id="FUWL01000007">
    <property type="protein sequence ID" value="SJZ52185.1"/>
    <property type="molecule type" value="Genomic_DNA"/>
</dbReference>
<evidence type="ECO:0000313" key="1">
    <source>
        <dbReference type="EMBL" id="SJZ52185.1"/>
    </source>
</evidence>
<protein>
    <submittedName>
        <fullName evidence="1">Uncharacterized protein</fullName>
    </submittedName>
</protein>
<organism evidence="1 2">
    <name type="scientific">Porphyromonas cangingivalis</name>
    <dbReference type="NCBI Taxonomy" id="36874"/>
    <lineage>
        <taxon>Bacteria</taxon>
        <taxon>Pseudomonadati</taxon>
        <taxon>Bacteroidota</taxon>
        <taxon>Bacteroidia</taxon>
        <taxon>Bacteroidales</taxon>
        <taxon>Porphyromonadaceae</taxon>
        <taxon>Porphyromonas</taxon>
    </lineage>
</organism>
<reference evidence="1 2" key="1">
    <citation type="submission" date="2017-02" db="EMBL/GenBank/DDBJ databases">
        <authorList>
            <person name="Peterson S.W."/>
        </authorList>
    </citation>
    <scope>NUCLEOTIDE SEQUENCE [LARGE SCALE GENOMIC DNA]</scope>
    <source>
        <strain evidence="1 2">ATCC 700135</strain>
    </source>
</reference>
<sequence>MNNKEKIEAPLFLRSIEERKISQHKEESSNEKYCYSQKYQGYCIFRKSNRWKSIAISINNDKD</sequence>
<accession>A0A1T4LBX3</accession>
<proteinExistence type="predicted"/>
<dbReference type="RefSeq" id="WP_025837585.1">
    <property type="nucleotide sequence ID" value="NZ_FUWL01000007.1"/>
</dbReference>
<evidence type="ECO:0000313" key="2">
    <source>
        <dbReference type="Proteomes" id="UP000189956"/>
    </source>
</evidence>